<evidence type="ECO:0000313" key="3">
    <source>
        <dbReference type="Proteomes" id="UP000033519"/>
    </source>
</evidence>
<comment type="caution">
    <text evidence="2">The sequence shown here is derived from an EMBL/GenBank/DDBJ whole genome shotgun (WGS) entry which is preliminary data.</text>
</comment>
<sequence>MPLSVAIGPMYWDTYLYLDAAQRIAMGQTPNVDFQVPVGPLVYYLFTWGLELFPRAQLLLLAQWCLLAVAAPLMAVVIADTAKRSHGLAFALLIPFLVFALAPVNALTYSSFPSLDGYSIYNRHSVLLLYVLVSGLLFIRDGRKLAWFCALAMLALFLTKITAFLAGGMIGLFALLAGRIALRNVALAALIFVVPLAVSEFAVHFVSSYLSNIAQLVGLNEGSWLSRVLMVISAKLNVLVPVGVMCAMLAWLSLGAEKAVPFFDRSYWWLGVATLAGIAFETQNTGGGQEFIFLWPILLMAWPRLQGYEKRSQAILLVLAAFSVVPTISNVAHRVLRSVAVLPTYQTLDLPLLKNMEQVATRADHMERAARNVSHYIEFSDTYESLARQGQAPSWNYYSELDFQIYFLIDIAAGAQAILDFEAANSVRLNTLMTLEFTNPFPWLLDRDATRHIQIGADPFRTIPPMTPEIKAAIDATDAVIRPKCPVTSGRLAVESIYSEALENRQVVEIHPCWDLLLRPGLLPAP</sequence>
<evidence type="ECO:0000313" key="2">
    <source>
        <dbReference type="EMBL" id="KKC33829.1"/>
    </source>
</evidence>
<reference evidence="2 3" key="1">
    <citation type="submission" date="2015-03" db="EMBL/GenBank/DDBJ databases">
        <authorList>
            <person name="Lepp D."/>
            <person name="Hassan Y.I."/>
            <person name="Li X.-Z."/>
            <person name="Zhou T."/>
        </authorList>
    </citation>
    <scope>NUCLEOTIDE SEQUENCE [LARGE SCALE GENOMIC DNA]</scope>
    <source>
        <strain evidence="2 3">Cr7-05</strain>
    </source>
</reference>
<dbReference type="Proteomes" id="UP000033519">
    <property type="component" value="Unassembled WGS sequence"/>
</dbReference>
<evidence type="ECO:0008006" key="4">
    <source>
        <dbReference type="Google" id="ProtNLM"/>
    </source>
</evidence>
<keyword evidence="1" id="KW-0812">Transmembrane</keyword>
<accession>A0ABR5E0L7</accession>
<dbReference type="EMBL" id="LAPV01000076">
    <property type="protein sequence ID" value="KKC33829.1"/>
    <property type="molecule type" value="Genomic_DNA"/>
</dbReference>
<gene>
    <name evidence="2" type="ORF">WH91_06690</name>
</gene>
<feature type="transmembrane region" description="Helical" evidence="1">
    <location>
        <begin position="227"/>
        <end position="250"/>
    </location>
</feature>
<name>A0ABR5E0L7_9HYPH</name>
<protein>
    <recommendedName>
        <fullName evidence="4">Glycosyltransferase RgtA/B/C/D-like domain-containing protein</fullName>
    </recommendedName>
</protein>
<feature type="transmembrane region" description="Helical" evidence="1">
    <location>
        <begin position="85"/>
        <end position="108"/>
    </location>
</feature>
<evidence type="ECO:0000256" key="1">
    <source>
        <dbReference type="SAM" id="Phobius"/>
    </source>
</evidence>
<feature type="transmembrane region" description="Helical" evidence="1">
    <location>
        <begin position="58"/>
        <end position="79"/>
    </location>
</feature>
<keyword evidence="3" id="KW-1185">Reference proteome</keyword>
<feature type="transmembrane region" description="Helical" evidence="1">
    <location>
        <begin position="120"/>
        <end position="139"/>
    </location>
</feature>
<feature type="transmembrane region" description="Helical" evidence="1">
    <location>
        <begin position="185"/>
        <end position="207"/>
    </location>
</feature>
<organism evidence="2 3">
    <name type="scientific">Devosia psychrophila</name>
    <dbReference type="NCBI Taxonomy" id="728005"/>
    <lineage>
        <taxon>Bacteria</taxon>
        <taxon>Pseudomonadati</taxon>
        <taxon>Pseudomonadota</taxon>
        <taxon>Alphaproteobacteria</taxon>
        <taxon>Hyphomicrobiales</taxon>
        <taxon>Devosiaceae</taxon>
        <taxon>Devosia</taxon>
    </lineage>
</organism>
<proteinExistence type="predicted"/>
<keyword evidence="1" id="KW-0472">Membrane</keyword>
<feature type="transmembrane region" description="Helical" evidence="1">
    <location>
        <begin position="145"/>
        <end position="178"/>
    </location>
</feature>
<keyword evidence="1" id="KW-1133">Transmembrane helix</keyword>